<evidence type="ECO:0000313" key="4">
    <source>
        <dbReference type="Proteomes" id="UP000663877"/>
    </source>
</evidence>
<dbReference type="Proteomes" id="UP000663832">
    <property type="component" value="Unassembled WGS sequence"/>
</dbReference>
<comment type="caution">
    <text evidence="1">The sequence shown here is derived from an EMBL/GenBank/DDBJ whole genome shotgun (WGS) entry which is preliminary data.</text>
</comment>
<dbReference type="OrthoDB" id="9985598at2759"/>
<protein>
    <submittedName>
        <fullName evidence="1">Uncharacterized protein</fullName>
    </submittedName>
</protein>
<dbReference type="EMBL" id="CAJNOM010000106">
    <property type="protein sequence ID" value="CAF1059401.1"/>
    <property type="molecule type" value="Genomic_DNA"/>
</dbReference>
<dbReference type="AlphaFoldDB" id="A0A814C4S9"/>
<dbReference type="EMBL" id="CAJNOI010000048">
    <property type="protein sequence ID" value="CAF0938306.1"/>
    <property type="molecule type" value="Genomic_DNA"/>
</dbReference>
<evidence type="ECO:0000313" key="1">
    <source>
        <dbReference type="EMBL" id="CAF0938306.1"/>
    </source>
</evidence>
<evidence type="ECO:0000313" key="3">
    <source>
        <dbReference type="Proteomes" id="UP000663832"/>
    </source>
</evidence>
<keyword evidence="3" id="KW-1185">Reference proteome</keyword>
<name>A0A814C4S9_9BILA</name>
<dbReference type="Proteomes" id="UP000663877">
    <property type="component" value="Unassembled WGS sequence"/>
</dbReference>
<evidence type="ECO:0000313" key="2">
    <source>
        <dbReference type="EMBL" id="CAF1059401.1"/>
    </source>
</evidence>
<gene>
    <name evidence="1" type="ORF">BJG266_LOCUS12497</name>
    <name evidence="2" type="ORF">QVE165_LOCUS18068</name>
</gene>
<sequence>MHRAVFILDGINIKRQYTERQNIINEMLQNDVTMDDSKQLSNIKELLKNIKFHNTMFNMGTAKPEDISEPNIDLIVAQCSQNNPKIGIV</sequence>
<reference evidence="1" key="1">
    <citation type="submission" date="2021-02" db="EMBL/GenBank/DDBJ databases">
        <authorList>
            <person name="Nowell W R."/>
        </authorList>
    </citation>
    <scope>NUCLEOTIDE SEQUENCE</scope>
</reference>
<proteinExistence type="predicted"/>
<accession>A0A814C4S9</accession>
<organism evidence="1 4">
    <name type="scientific">Adineta steineri</name>
    <dbReference type="NCBI Taxonomy" id="433720"/>
    <lineage>
        <taxon>Eukaryota</taxon>
        <taxon>Metazoa</taxon>
        <taxon>Spiralia</taxon>
        <taxon>Gnathifera</taxon>
        <taxon>Rotifera</taxon>
        <taxon>Eurotatoria</taxon>
        <taxon>Bdelloidea</taxon>
        <taxon>Adinetida</taxon>
        <taxon>Adinetidae</taxon>
        <taxon>Adineta</taxon>
    </lineage>
</organism>